<organism evidence="2 3">
    <name type="scientific">Caenorhabditis bovis</name>
    <dbReference type="NCBI Taxonomy" id="2654633"/>
    <lineage>
        <taxon>Eukaryota</taxon>
        <taxon>Metazoa</taxon>
        <taxon>Ecdysozoa</taxon>
        <taxon>Nematoda</taxon>
        <taxon>Chromadorea</taxon>
        <taxon>Rhabditida</taxon>
        <taxon>Rhabditina</taxon>
        <taxon>Rhabditomorpha</taxon>
        <taxon>Rhabditoidea</taxon>
        <taxon>Rhabditidae</taxon>
        <taxon>Peloderinae</taxon>
        <taxon>Caenorhabditis</taxon>
    </lineage>
</organism>
<dbReference type="OrthoDB" id="5843094at2759"/>
<name>A0A8S1F2V8_9PELO</name>
<protein>
    <recommendedName>
        <fullName evidence="1">F-box domain-containing protein</fullName>
    </recommendedName>
</protein>
<evidence type="ECO:0000313" key="2">
    <source>
        <dbReference type="EMBL" id="CAB3407110.1"/>
    </source>
</evidence>
<evidence type="ECO:0000259" key="1">
    <source>
        <dbReference type="PROSITE" id="PS50181"/>
    </source>
</evidence>
<dbReference type="InterPro" id="IPR001810">
    <property type="entry name" value="F-box_dom"/>
</dbReference>
<dbReference type="PROSITE" id="PS50181">
    <property type="entry name" value="FBOX"/>
    <property type="match status" value="1"/>
</dbReference>
<keyword evidence="3" id="KW-1185">Reference proteome</keyword>
<accession>A0A8S1F2V8</accession>
<comment type="caution">
    <text evidence="2">The sequence shown here is derived from an EMBL/GenBank/DDBJ whole genome shotgun (WGS) entry which is preliminary data.</text>
</comment>
<gene>
    <name evidence="2" type="ORF">CBOVIS_LOCUS9086</name>
</gene>
<evidence type="ECO:0000313" key="3">
    <source>
        <dbReference type="Proteomes" id="UP000494206"/>
    </source>
</evidence>
<feature type="domain" description="F-box" evidence="1">
    <location>
        <begin position="8"/>
        <end position="54"/>
    </location>
</feature>
<sequence>MSSPPAPLGRLGMMPAEIVRHVCQTLSISDLFNLRLADPFYLGLVVDKTVFPDMHRLKVTLNGDDTAIFEFTRKSSMLASVCRTTTSNDDWRDAVRLSRNIKHLEIDVAKDASSSRVFHAFGTADIRLKSMRLKIRDGSSRASERVQRLHKNITSLVACHSSTLVHLEASTSSGHTVNAEIDDDTLVLDYEHTHTAPEVDQLQTHALAYNMFHAVLAKRKCSKVTLNIESKGNVSIGLQRAFQIAMPYGNRRNLSELTIVFGSAVQQVAEEEVQKLILAHMEEFHYTTPNLQHFICSLPHSFISLEMLQNAIQDQIQQSRPYKSSIQQRPVHCK</sequence>
<proteinExistence type="predicted"/>
<dbReference type="Proteomes" id="UP000494206">
    <property type="component" value="Unassembled WGS sequence"/>
</dbReference>
<dbReference type="EMBL" id="CADEPM010000006">
    <property type="protein sequence ID" value="CAB3407110.1"/>
    <property type="molecule type" value="Genomic_DNA"/>
</dbReference>
<reference evidence="2 3" key="1">
    <citation type="submission" date="2020-04" db="EMBL/GenBank/DDBJ databases">
        <authorList>
            <person name="Laetsch R D."/>
            <person name="Stevens L."/>
            <person name="Kumar S."/>
            <person name="Blaxter L. M."/>
        </authorList>
    </citation>
    <scope>NUCLEOTIDE SEQUENCE [LARGE SCALE GENOMIC DNA]</scope>
</reference>
<dbReference type="AlphaFoldDB" id="A0A8S1F2V8"/>